<accession>A0A423W4F5</accession>
<dbReference type="SUPFAM" id="SSF55961">
    <property type="entry name" value="Bet v1-like"/>
    <property type="match status" value="1"/>
</dbReference>
<evidence type="ECO:0000313" key="3">
    <source>
        <dbReference type="EMBL" id="ROV98196.1"/>
    </source>
</evidence>
<feature type="compositionally biased region" description="Polar residues" evidence="1">
    <location>
        <begin position="47"/>
        <end position="73"/>
    </location>
</feature>
<keyword evidence="4" id="KW-1185">Reference proteome</keyword>
<comment type="caution">
    <text evidence="3">The sequence shown here is derived from an EMBL/GenBank/DDBJ whole genome shotgun (WGS) entry which is preliminary data.</text>
</comment>
<feature type="compositionally biased region" description="Basic and acidic residues" evidence="1">
    <location>
        <begin position="272"/>
        <end position="306"/>
    </location>
</feature>
<feature type="region of interest" description="Disordered" evidence="1">
    <location>
        <begin position="272"/>
        <end position="326"/>
    </location>
</feature>
<evidence type="ECO:0000259" key="2">
    <source>
        <dbReference type="Pfam" id="PF11274"/>
    </source>
</evidence>
<gene>
    <name evidence="3" type="ORF">VSDG_04438</name>
</gene>
<feature type="domain" description="DUF3074" evidence="2">
    <location>
        <begin position="135"/>
        <end position="371"/>
    </location>
</feature>
<reference evidence="3 4" key="1">
    <citation type="submission" date="2015-09" db="EMBL/GenBank/DDBJ databases">
        <title>Host preference determinants of Valsa canker pathogens revealed by comparative genomics.</title>
        <authorList>
            <person name="Yin Z."/>
            <person name="Huang L."/>
        </authorList>
    </citation>
    <scope>NUCLEOTIDE SEQUENCE [LARGE SCALE GENOMIC DNA]</scope>
    <source>
        <strain evidence="3 4">YSFL</strain>
    </source>
</reference>
<dbReference type="Proteomes" id="UP000284375">
    <property type="component" value="Unassembled WGS sequence"/>
</dbReference>
<feature type="compositionally biased region" description="Low complexity" evidence="1">
    <location>
        <begin position="84"/>
        <end position="95"/>
    </location>
</feature>
<protein>
    <recommendedName>
        <fullName evidence="2">DUF3074 domain-containing protein</fullName>
    </recommendedName>
</protein>
<dbReference type="InterPro" id="IPR024500">
    <property type="entry name" value="DUF3074"/>
</dbReference>
<dbReference type="PANTHER" id="PTHR40370:SF1">
    <property type="entry name" value="DUF3074 DOMAIN-CONTAINING PROTEIN"/>
    <property type="match status" value="1"/>
</dbReference>
<feature type="region of interest" description="Disordered" evidence="1">
    <location>
        <begin position="392"/>
        <end position="426"/>
    </location>
</feature>
<feature type="compositionally biased region" description="Basic and acidic residues" evidence="1">
    <location>
        <begin position="555"/>
        <end position="612"/>
    </location>
</feature>
<feature type="compositionally biased region" description="Polar residues" evidence="1">
    <location>
        <begin position="543"/>
        <end position="553"/>
    </location>
</feature>
<dbReference type="Pfam" id="PF11274">
    <property type="entry name" value="DUF3074"/>
    <property type="match status" value="1"/>
</dbReference>
<feature type="compositionally biased region" description="Basic and acidic residues" evidence="1">
    <location>
        <begin position="500"/>
        <end position="511"/>
    </location>
</feature>
<organism evidence="3 4">
    <name type="scientific">Cytospora chrysosperma</name>
    <name type="common">Cytospora canker fungus</name>
    <name type="synonym">Sphaeria chrysosperma</name>
    <dbReference type="NCBI Taxonomy" id="252740"/>
    <lineage>
        <taxon>Eukaryota</taxon>
        <taxon>Fungi</taxon>
        <taxon>Dikarya</taxon>
        <taxon>Ascomycota</taxon>
        <taxon>Pezizomycotina</taxon>
        <taxon>Sordariomycetes</taxon>
        <taxon>Sordariomycetidae</taxon>
        <taxon>Diaporthales</taxon>
        <taxon>Cytosporaceae</taxon>
        <taxon>Cytospora</taxon>
    </lineage>
</organism>
<dbReference type="OrthoDB" id="5403181at2759"/>
<sequence length="672" mass="73596">MAHHEPLKALGPIDWADVAGDDLNHFLTTTFSCAQIVIDSIPPLPASANTPQQQSSNGRARSHTEGSVPSQPSDDPAGRDHANTTDAAGGAADALSAAHAAQLRKEWKEVKVPPRDNPMGISVFKLGGKDGRGAWFARRSLHAGVPFDKFRLGLEREFGETLRNKARGPVRGIGAERRAEHRVCDGGVGAADVWLLSAQFPGPTTPRDFLTLLLTGASGCDEGEGEGKEKGPRQFMVVSRPCDHPECQPRPGFIRGTYESVEIIREVPVEKPMRRARSSTDVKGEELQLPHRPAHDVGPEGDREMSRSLPRLSDPGAQDDSTVTAEPETEMAIEWVMVTRSDPGGSVPRFMVEKGTPGGIVSDAGRFIKWLDSKKIEDLKEDPIDELKEAVVENNDPEAPASRQVPSSADGAGELPVNADLSSSQEDVQPSGFYNMIAGAFGAVSSRLPGFSTSASGVHTDSDNSYSDSEGSERSFASAQEPEPEPEPEVLAKAATAENESMHSTKSDESSSKTSTSQHEKALKKLQERQKKVEEKITRQQERSAQSKQNQGDDTLARLREKHEKELARQEENYRKEVKKIEEKRLKEEKKAEEKRRKQQEKEERENVSMQLEKTRAERDVALKQVEILKEQVGLLQAQNTKLVAQLDKEAAANGVLRLDEEKLSQTSSGSK</sequence>
<dbReference type="STRING" id="252740.A0A423W4F5"/>
<dbReference type="InterPro" id="IPR023393">
    <property type="entry name" value="START-like_dom_sf"/>
</dbReference>
<dbReference type="EMBL" id="LJZO01000014">
    <property type="protein sequence ID" value="ROV98196.1"/>
    <property type="molecule type" value="Genomic_DNA"/>
</dbReference>
<feature type="region of interest" description="Disordered" evidence="1">
    <location>
        <begin position="44"/>
        <end position="95"/>
    </location>
</feature>
<name>A0A423W4F5_CYTCH</name>
<dbReference type="AlphaFoldDB" id="A0A423W4F5"/>
<feature type="compositionally biased region" description="Polar residues" evidence="1">
    <location>
        <begin position="451"/>
        <end position="469"/>
    </location>
</feature>
<feature type="compositionally biased region" description="Basic and acidic residues" evidence="1">
    <location>
        <begin position="518"/>
        <end position="542"/>
    </location>
</feature>
<dbReference type="Gene3D" id="3.30.530.20">
    <property type="match status" value="1"/>
</dbReference>
<evidence type="ECO:0000256" key="1">
    <source>
        <dbReference type="SAM" id="MobiDB-lite"/>
    </source>
</evidence>
<feature type="region of interest" description="Disordered" evidence="1">
    <location>
        <begin position="449"/>
        <end position="612"/>
    </location>
</feature>
<evidence type="ECO:0000313" key="4">
    <source>
        <dbReference type="Proteomes" id="UP000284375"/>
    </source>
</evidence>
<proteinExistence type="predicted"/>
<dbReference type="PANTHER" id="PTHR40370">
    <property type="entry name" value="EXPRESSED PROTEIN"/>
    <property type="match status" value="1"/>
</dbReference>